<sequence>MTIDLSAIDVEPLRIAPSVHGLSEQNSVGFAATDDIIQRQKQTKCRRALDSLLPLFSLSYRALLSHWII</sequence>
<accession>A0A7W5DZE5</accession>
<organism evidence="1 2">
    <name type="scientific">Aporhodopirellula rubra</name>
    <dbReference type="NCBI Taxonomy" id="980271"/>
    <lineage>
        <taxon>Bacteria</taxon>
        <taxon>Pseudomonadati</taxon>
        <taxon>Planctomycetota</taxon>
        <taxon>Planctomycetia</taxon>
        <taxon>Pirellulales</taxon>
        <taxon>Pirellulaceae</taxon>
        <taxon>Aporhodopirellula</taxon>
    </lineage>
</organism>
<evidence type="ECO:0000313" key="1">
    <source>
        <dbReference type="EMBL" id="MBB3207346.1"/>
    </source>
</evidence>
<comment type="caution">
    <text evidence="1">The sequence shown here is derived from an EMBL/GenBank/DDBJ whole genome shotgun (WGS) entry which is preliminary data.</text>
</comment>
<name>A0A7W5DZE5_9BACT</name>
<dbReference type="AlphaFoldDB" id="A0A7W5DZE5"/>
<dbReference type="EMBL" id="JACHXU010000010">
    <property type="protein sequence ID" value="MBB3207346.1"/>
    <property type="molecule type" value="Genomic_DNA"/>
</dbReference>
<gene>
    <name evidence="1" type="ORF">FHS27_003167</name>
</gene>
<keyword evidence="2" id="KW-1185">Reference proteome</keyword>
<protein>
    <submittedName>
        <fullName evidence="1">Uncharacterized protein</fullName>
    </submittedName>
</protein>
<evidence type="ECO:0000313" key="2">
    <source>
        <dbReference type="Proteomes" id="UP000536179"/>
    </source>
</evidence>
<proteinExistence type="predicted"/>
<dbReference type="Proteomes" id="UP000536179">
    <property type="component" value="Unassembled WGS sequence"/>
</dbReference>
<reference evidence="1 2" key="1">
    <citation type="submission" date="2020-08" db="EMBL/GenBank/DDBJ databases">
        <title>Genomic Encyclopedia of Type Strains, Phase III (KMG-III): the genomes of soil and plant-associated and newly described type strains.</title>
        <authorList>
            <person name="Whitman W."/>
        </authorList>
    </citation>
    <scope>NUCLEOTIDE SEQUENCE [LARGE SCALE GENOMIC DNA]</scope>
    <source>
        <strain evidence="1 2">CECT 8075</strain>
    </source>
</reference>